<dbReference type="EMBL" id="WNDX01000095">
    <property type="protein sequence ID" value="KAF1042074.1"/>
    <property type="molecule type" value="Genomic_DNA"/>
</dbReference>
<dbReference type="CDD" id="cd07377">
    <property type="entry name" value="WHTH_GntR"/>
    <property type="match status" value="1"/>
</dbReference>
<dbReference type="Proteomes" id="UP000462435">
    <property type="component" value="Unassembled WGS sequence"/>
</dbReference>
<dbReference type="SUPFAM" id="SSF46785">
    <property type="entry name" value="Winged helix' DNA-binding domain"/>
    <property type="match status" value="1"/>
</dbReference>
<accession>A0A7V8FV75</accession>
<dbReference type="AlphaFoldDB" id="A0A7V8FV75"/>
<dbReference type="Gene3D" id="1.10.10.10">
    <property type="entry name" value="Winged helix-like DNA-binding domain superfamily/Winged helix DNA-binding domain"/>
    <property type="match status" value="1"/>
</dbReference>
<dbReference type="GO" id="GO:0003700">
    <property type="term" value="F:DNA-binding transcription factor activity"/>
    <property type="evidence" value="ECO:0007669"/>
    <property type="project" value="InterPro"/>
</dbReference>
<protein>
    <submittedName>
        <fullName evidence="5">HTH-type transcriptional repressor YvoA</fullName>
    </submittedName>
</protein>
<dbReference type="InterPro" id="IPR011663">
    <property type="entry name" value="UTRA"/>
</dbReference>
<dbReference type="SMART" id="SM00345">
    <property type="entry name" value="HTH_GNTR"/>
    <property type="match status" value="1"/>
</dbReference>
<dbReference type="PROSITE" id="PS50949">
    <property type="entry name" value="HTH_GNTR"/>
    <property type="match status" value="1"/>
</dbReference>
<comment type="caution">
    <text evidence="5">The sequence shown here is derived from an EMBL/GenBank/DDBJ whole genome shotgun (WGS) entry which is preliminary data.</text>
</comment>
<keyword evidence="2" id="KW-0238">DNA-binding</keyword>
<dbReference type="InterPro" id="IPR036388">
    <property type="entry name" value="WH-like_DNA-bd_sf"/>
</dbReference>
<dbReference type="PRINTS" id="PR00035">
    <property type="entry name" value="HTHGNTR"/>
</dbReference>
<evidence type="ECO:0000256" key="2">
    <source>
        <dbReference type="ARBA" id="ARBA00023125"/>
    </source>
</evidence>
<evidence type="ECO:0000256" key="1">
    <source>
        <dbReference type="ARBA" id="ARBA00023015"/>
    </source>
</evidence>
<dbReference type="GO" id="GO:0003677">
    <property type="term" value="F:DNA binding"/>
    <property type="evidence" value="ECO:0007669"/>
    <property type="project" value="UniProtKB-KW"/>
</dbReference>
<dbReference type="InterPro" id="IPR050679">
    <property type="entry name" value="Bact_HTH_transcr_reg"/>
</dbReference>
<reference evidence="6" key="1">
    <citation type="journal article" date="2020" name="MBio">
        <title>Horizontal gene transfer to a defensive symbiont with a reduced genome amongst a multipartite beetle microbiome.</title>
        <authorList>
            <person name="Waterworth S.C."/>
            <person name="Florez L.V."/>
            <person name="Rees E.R."/>
            <person name="Hertweck C."/>
            <person name="Kaltenpoth M."/>
            <person name="Kwan J.C."/>
        </authorList>
    </citation>
    <scope>NUCLEOTIDE SEQUENCE [LARGE SCALE GENOMIC DNA]</scope>
</reference>
<dbReference type="Gene3D" id="3.40.1410.10">
    <property type="entry name" value="Chorismate lyase-like"/>
    <property type="match status" value="1"/>
</dbReference>
<gene>
    <name evidence="5" type="primary">yvoA_4</name>
    <name evidence="5" type="ORF">GAK35_02919</name>
</gene>
<keyword evidence="3" id="KW-0804">Transcription</keyword>
<feature type="domain" description="HTH gntR-type" evidence="4">
    <location>
        <begin position="12"/>
        <end position="80"/>
    </location>
</feature>
<evidence type="ECO:0000313" key="5">
    <source>
        <dbReference type="EMBL" id="KAF1042074.1"/>
    </source>
</evidence>
<dbReference type="PANTHER" id="PTHR44846">
    <property type="entry name" value="MANNOSYL-D-GLYCERATE TRANSPORT/METABOLISM SYSTEM REPRESSOR MNGR-RELATED"/>
    <property type="match status" value="1"/>
</dbReference>
<dbReference type="Pfam" id="PF00392">
    <property type="entry name" value="GntR"/>
    <property type="match status" value="1"/>
</dbReference>
<evidence type="ECO:0000256" key="3">
    <source>
        <dbReference type="ARBA" id="ARBA00023163"/>
    </source>
</evidence>
<name>A0A7V8FV75_9BURK</name>
<dbReference type="InterPro" id="IPR028978">
    <property type="entry name" value="Chorismate_lyase_/UTRA_dom_sf"/>
</dbReference>
<dbReference type="GO" id="GO:0045892">
    <property type="term" value="P:negative regulation of DNA-templated transcription"/>
    <property type="evidence" value="ECO:0007669"/>
    <property type="project" value="TreeGrafter"/>
</dbReference>
<evidence type="ECO:0000259" key="4">
    <source>
        <dbReference type="PROSITE" id="PS50949"/>
    </source>
</evidence>
<proteinExistence type="predicted"/>
<dbReference type="SUPFAM" id="SSF64288">
    <property type="entry name" value="Chorismate lyase-like"/>
    <property type="match status" value="1"/>
</dbReference>
<dbReference type="InterPro" id="IPR000524">
    <property type="entry name" value="Tscrpt_reg_HTH_GntR"/>
</dbReference>
<dbReference type="PANTHER" id="PTHR44846:SF1">
    <property type="entry name" value="MANNOSYL-D-GLYCERATE TRANSPORT_METABOLISM SYSTEM REPRESSOR MNGR-RELATED"/>
    <property type="match status" value="1"/>
</dbReference>
<dbReference type="Pfam" id="PF07702">
    <property type="entry name" value="UTRA"/>
    <property type="match status" value="1"/>
</dbReference>
<keyword evidence="1" id="KW-0805">Transcription regulation</keyword>
<dbReference type="SMART" id="SM00866">
    <property type="entry name" value="UTRA"/>
    <property type="match status" value="1"/>
</dbReference>
<sequence>MKTNLNPTDTAQPRYRWLADILRETIDRGMLTDNQALPPERELAERYEVSRDTVRKALRFMEERGIIYSDHGRGTFVSPSIVRGTTRFIDSFSQDTGNRGGVPGQRILSIETVGASMAISTLLNVEAGAPLVRVRRVRTIDDAPVGLHDAHFVLPRGAKISRSQIERAGSLYKLLMSEFGFEPAEAVENLCAGAADAEDAQLLDIAAGDPLLVCERITLSDRRQPIEYCLMKYVSTYRYRTRIAKHSGGMS</sequence>
<organism evidence="5 6">
    <name type="scientific">Herbaspirillum frisingense</name>
    <dbReference type="NCBI Taxonomy" id="92645"/>
    <lineage>
        <taxon>Bacteria</taxon>
        <taxon>Pseudomonadati</taxon>
        <taxon>Pseudomonadota</taxon>
        <taxon>Betaproteobacteria</taxon>
        <taxon>Burkholderiales</taxon>
        <taxon>Oxalobacteraceae</taxon>
        <taxon>Herbaspirillum</taxon>
    </lineage>
</organism>
<evidence type="ECO:0000313" key="6">
    <source>
        <dbReference type="Proteomes" id="UP000462435"/>
    </source>
</evidence>
<dbReference type="InterPro" id="IPR036390">
    <property type="entry name" value="WH_DNA-bd_sf"/>
</dbReference>